<dbReference type="RefSeq" id="WP_126678861.1">
    <property type="nucleotide sequence ID" value="NZ_RYYU01000001.1"/>
</dbReference>
<keyword evidence="2" id="KW-0121">Carboxypeptidase</keyword>
<name>A0A3S0S086_9BACT</name>
<evidence type="ECO:0000313" key="2">
    <source>
        <dbReference type="EMBL" id="RUL59755.1"/>
    </source>
</evidence>
<proteinExistence type="predicted"/>
<feature type="chain" id="PRO_5018550012" evidence="1">
    <location>
        <begin position="21"/>
        <end position="838"/>
    </location>
</feature>
<comment type="caution">
    <text evidence="2">The sequence shown here is derived from an EMBL/GenBank/DDBJ whole genome shotgun (WGS) entry which is preliminary data.</text>
</comment>
<dbReference type="OrthoDB" id="603275at2"/>
<dbReference type="SUPFAM" id="SSF56935">
    <property type="entry name" value="Porins"/>
    <property type="match status" value="1"/>
</dbReference>
<feature type="signal peptide" evidence="1">
    <location>
        <begin position="1"/>
        <end position="20"/>
    </location>
</feature>
<evidence type="ECO:0000256" key="1">
    <source>
        <dbReference type="SAM" id="SignalP"/>
    </source>
</evidence>
<dbReference type="AlphaFoldDB" id="A0A3S0S086"/>
<evidence type="ECO:0000313" key="3">
    <source>
        <dbReference type="Proteomes" id="UP000278983"/>
    </source>
</evidence>
<keyword evidence="2" id="KW-0378">Hydrolase</keyword>
<dbReference type="InterPro" id="IPR008969">
    <property type="entry name" value="CarboxyPept-like_regulatory"/>
</dbReference>
<dbReference type="Proteomes" id="UP000278983">
    <property type="component" value="Unassembled WGS sequence"/>
</dbReference>
<dbReference type="Gene3D" id="2.60.40.1120">
    <property type="entry name" value="Carboxypeptidase-like, regulatory domain"/>
    <property type="match status" value="1"/>
</dbReference>
<keyword evidence="1" id="KW-0732">Signal</keyword>
<keyword evidence="3" id="KW-1185">Reference proteome</keyword>
<dbReference type="SUPFAM" id="SSF49464">
    <property type="entry name" value="Carboxypeptidase regulatory domain-like"/>
    <property type="match status" value="1"/>
</dbReference>
<accession>A0A3S0S086</accession>
<dbReference type="EMBL" id="RYYU01000001">
    <property type="protein sequence ID" value="RUL59755.1"/>
    <property type="molecule type" value="Genomic_DNA"/>
</dbReference>
<dbReference type="GO" id="GO:0004180">
    <property type="term" value="F:carboxypeptidase activity"/>
    <property type="evidence" value="ECO:0007669"/>
    <property type="project" value="UniProtKB-KW"/>
</dbReference>
<organism evidence="2 3">
    <name type="scientific">Prevotella koreensis</name>
    <dbReference type="NCBI Taxonomy" id="2490854"/>
    <lineage>
        <taxon>Bacteria</taxon>
        <taxon>Pseudomonadati</taxon>
        <taxon>Bacteroidota</taxon>
        <taxon>Bacteroidia</taxon>
        <taxon>Bacteroidales</taxon>
        <taxon>Prevotellaceae</taxon>
        <taxon>Prevotella</taxon>
    </lineage>
</organism>
<keyword evidence="2" id="KW-0645">Protease</keyword>
<sequence>MKRRLSTLCICLVCFLTVHAQSTVKGTVSDSVTGEYLKMASVILMRRGKSLTFTKTDAHGRFSLQTKSVESDDRLVVTYMGYKKCTMPIVVGKDLHVKMEPAEFELKEILVKSGPITNKADTITYDLTRFADLRDNSLKDVLQKLPGVSIDKGGTISVNGKPINRFTVEGLDLTGGKYDKINETLKAKDVKSAEVIEHDQPVKALQKKVYSDNVAMNINLKDDAKDKFMFTISPTALVSFPLKESAAGGKANALQIGKVGQKMYDVEYDHTGKDLSSSHQRLVTFSLSAQDSEISAPQWFHIPSLQTPIDDERLRFNNSHDWNFRRIDKNDNDEATRISVGYLHTTEYQTTSNTSHYYINGEKPTTTEEKRRLHLSNDRLLLDYNRNLNKENIYGNHYISADASLTDALAIFSGSKGDRISQRVKSPEIRLQHTLDRMFVRNRYSLELHSDAEFFHSPSKLMVNDWANKLNTTLWYTNNHLTWMRNRSFTTTSLKLGFSAEHLNVNGGKSHISLEASPYHEIRKGKVTLHLSLPIMWDMYVNHKRYFLNLSPQINLNFKKSNRSQWYLYAMMLQRTGNISDFALDEYRYDYRTTMRNNGVIPRNTTLSTSMDYNYKRTVKELFGNFKIYYNHSWSNVMQDLQIKSGEYVYNSVERKHHNSIFGMSGNLSKGWYSLHLKAQAGVEYRHVRGQQLSGETLTGYRNNIVTMKPNIIFSPSWCNISYLASFSASRTSTDAVSLQTLWNWRQSLSLTKTFDRIDLSLSAVHYHNELQSSPTLNTIIADASVVWRMKGVRLSAELRNMFDRREYIVTSYNGAVSSTSFYHLRPREVFLKAQVSL</sequence>
<protein>
    <submittedName>
        <fullName evidence="2">Carboxypeptidase-like regulatory domain-containing protein</fullName>
    </submittedName>
</protein>
<dbReference type="Pfam" id="PF13715">
    <property type="entry name" value="CarbopepD_reg_2"/>
    <property type="match status" value="1"/>
</dbReference>
<reference evidence="2 3" key="1">
    <citation type="submission" date="2018-12" db="EMBL/GenBank/DDBJ databases">
        <title>Genome sequencing of Prevotella sp. KCOM 3155 (= JS262).</title>
        <authorList>
            <person name="Kook J.-K."/>
            <person name="Park S.-N."/>
            <person name="Lim Y.K."/>
        </authorList>
    </citation>
    <scope>NUCLEOTIDE SEQUENCE [LARGE SCALE GENOMIC DNA]</scope>
    <source>
        <strain evidence="2 3">KCOM 3155</strain>
    </source>
</reference>
<gene>
    <name evidence="2" type="ORF">EHV08_08300</name>
</gene>